<evidence type="ECO:0000313" key="4">
    <source>
        <dbReference type="EMBL" id="CAL8089400.1"/>
    </source>
</evidence>
<organism evidence="4 5">
    <name type="scientific">Orchesella dallaii</name>
    <dbReference type="NCBI Taxonomy" id="48710"/>
    <lineage>
        <taxon>Eukaryota</taxon>
        <taxon>Metazoa</taxon>
        <taxon>Ecdysozoa</taxon>
        <taxon>Arthropoda</taxon>
        <taxon>Hexapoda</taxon>
        <taxon>Collembola</taxon>
        <taxon>Entomobryomorpha</taxon>
        <taxon>Entomobryoidea</taxon>
        <taxon>Orchesellidae</taxon>
        <taxon>Orchesellinae</taxon>
        <taxon>Orchesella</taxon>
    </lineage>
</organism>
<evidence type="ECO:0000256" key="3">
    <source>
        <dbReference type="SAM" id="MobiDB-lite"/>
    </source>
</evidence>
<comment type="caution">
    <text evidence="4">The sequence shown here is derived from an EMBL/GenBank/DDBJ whole genome shotgun (WGS) entry which is preliminary data.</text>
</comment>
<accession>A0ABP1Q4W8</accession>
<comment type="cofactor">
    <cofactor evidence="2">
        <name>Ca(2+)</name>
        <dbReference type="ChEBI" id="CHEBI:29108"/>
    </cofactor>
</comment>
<dbReference type="InterPro" id="IPR005552">
    <property type="entry name" value="Scramblase"/>
</dbReference>
<name>A0ABP1Q4W8_9HEXA</name>
<dbReference type="Proteomes" id="UP001642540">
    <property type="component" value="Unassembled WGS sequence"/>
</dbReference>
<keyword evidence="2" id="KW-0106">Calcium</keyword>
<evidence type="ECO:0000256" key="1">
    <source>
        <dbReference type="ARBA" id="ARBA00005350"/>
    </source>
</evidence>
<keyword evidence="5" id="KW-1185">Reference proteome</keyword>
<sequence>MAEKLKPLPTNKQPLPRSSLELETRPQKSVNPRSSNSTLVSHSTAGSRRSGDPIRRFLEVLDEFDSLYICPIAILLPPEIRKHVDQCVQRYEIKDYQGVTRFYAAETTHKSLHCLCSDARPFVIHMYDLAGNLLFECYRNCTGALCFCGVDCFSGGLTTGVNFGTRESYFGRVVTKSTLRSPAFQVLDETSDQRFVIKGPKYGKLLPCRLCGIHAFYICMPRTDISVGKIMYGYDGLSEELVPNPKTVGVIFPPRCSSEMKACLLAAGFMLV</sequence>
<reference evidence="4 5" key="1">
    <citation type="submission" date="2024-08" db="EMBL/GenBank/DDBJ databases">
        <authorList>
            <person name="Cucini C."/>
            <person name="Frati F."/>
        </authorList>
    </citation>
    <scope>NUCLEOTIDE SEQUENCE [LARGE SCALE GENOMIC DNA]</scope>
</reference>
<evidence type="ECO:0000256" key="2">
    <source>
        <dbReference type="RuleBase" id="RU363116"/>
    </source>
</evidence>
<dbReference type="PANTHER" id="PTHR23248">
    <property type="entry name" value="PHOSPHOLIPID SCRAMBLASE-RELATED"/>
    <property type="match status" value="1"/>
</dbReference>
<feature type="compositionally biased region" description="Polar residues" evidence="3">
    <location>
        <begin position="27"/>
        <end position="47"/>
    </location>
</feature>
<dbReference type="PANTHER" id="PTHR23248:SF9">
    <property type="entry name" value="PHOSPHOLIPID SCRAMBLASE"/>
    <property type="match status" value="1"/>
</dbReference>
<dbReference type="Pfam" id="PF03803">
    <property type="entry name" value="Scramblase"/>
    <property type="match status" value="1"/>
</dbReference>
<gene>
    <name evidence="4" type="ORF">ODALV1_LOCUS7360</name>
</gene>
<comment type="similarity">
    <text evidence="1 2">Belongs to the phospholipid scramblase family.</text>
</comment>
<proteinExistence type="inferred from homology"/>
<dbReference type="EMBL" id="CAXLJM020000023">
    <property type="protein sequence ID" value="CAL8089400.1"/>
    <property type="molecule type" value="Genomic_DNA"/>
</dbReference>
<feature type="region of interest" description="Disordered" evidence="3">
    <location>
        <begin position="1"/>
        <end position="49"/>
    </location>
</feature>
<keyword evidence="2" id="KW-0449">Lipoprotein</keyword>
<protein>
    <recommendedName>
        <fullName evidence="2">Phospholipid scramblase</fullName>
    </recommendedName>
</protein>
<evidence type="ECO:0000313" key="5">
    <source>
        <dbReference type="Proteomes" id="UP001642540"/>
    </source>
</evidence>
<keyword evidence="2" id="KW-0564">Palmitate</keyword>
<comment type="function">
    <text evidence="2">May mediate accelerated ATP-independent bidirectional transbilayer migration of phospholipids upon binding calcium ions that results in a loss of phospholipid asymmetry in the plasma membrane.</text>
</comment>